<comment type="caution">
    <text evidence="2">The sequence shown here is derived from an EMBL/GenBank/DDBJ whole genome shotgun (WGS) entry which is preliminary data.</text>
</comment>
<sequence length="128" mass="13822">MGAAVSRVQSRARTPVRHPHPARQTRHGLRLKPGGPTRSRFPPGPSQRDSLVASPVLSSGDPKHSVSSRIGPKELTTYSLTHSLTHSLTQTNCSRERSDLTPIHSNIASASLLVSRCGVECGRVVSWN</sequence>
<dbReference type="EMBL" id="CM026421">
    <property type="protein sequence ID" value="KAG0593384.1"/>
    <property type="molecule type" value="Genomic_DNA"/>
</dbReference>
<reference evidence="2" key="1">
    <citation type="submission" date="2020-06" db="EMBL/GenBank/DDBJ databases">
        <title>WGS assembly of Ceratodon purpureus strain R40.</title>
        <authorList>
            <person name="Carey S.B."/>
            <person name="Jenkins J."/>
            <person name="Shu S."/>
            <person name="Lovell J.T."/>
            <person name="Sreedasyam A."/>
            <person name="Maumus F."/>
            <person name="Tiley G.P."/>
            <person name="Fernandez-Pozo N."/>
            <person name="Barry K."/>
            <person name="Chen C."/>
            <person name="Wang M."/>
            <person name="Lipzen A."/>
            <person name="Daum C."/>
            <person name="Saski C.A."/>
            <person name="Payton A.C."/>
            <person name="Mcbreen J.C."/>
            <person name="Conrad R.E."/>
            <person name="Kollar L.M."/>
            <person name="Olsson S."/>
            <person name="Huttunen S."/>
            <person name="Landis J.B."/>
            <person name="Wickett N.J."/>
            <person name="Johnson M.G."/>
            <person name="Rensing S.A."/>
            <person name="Grimwood J."/>
            <person name="Schmutz J."/>
            <person name="Mcdaniel S.F."/>
        </authorList>
    </citation>
    <scope>NUCLEOTIDE SEQUENCE</scope>
    <source>
        <strain evidence="2">R40</strain>
    </source>
</reference>
<protein>
    <submittedName>
        <fullName evidence="2">Uncharacterized protein</fullName>
    </submittedName>
</protein>
<feature type="region of interest" description="Disordered" evidence="1">
    <location>
        <begin position="1"/>
        <end position="72"/>
    </location>
</feature>
<dbReference type="AlphaFoldDB" id="A0A8T0JBU5"/>
<keyword evidence="3" id="KW-1185">Reference proteome</keyword>
<organism evidence="2 3">
    <name type="scientific">Ceratodon purpureus</name>
    <name type="common">Fire moss</name>
    <name type="synonym">Dicranum purpureum</name>
    <dbReference type="NCBI Taxonomy" id="3225"/>
    <lineage>
        <taxon>Eukaryota</taxon>
        <taxon>Viridiplantae</taxon>
        <taxon>Streptophyta</taxon>
        <taxon>Embryophyta</taxon>
        <taxon>Bryophyta</taxon>
        <taxon>Bryophytina</taxon>
        <taxon>Bryopsida</taxon>
        <taxon>Dicranidae</taxon>
        <taxon>Pseudoditrichales</taxon>
        <taxon>Ditrichaceae</taxon>
        <taxon>Ceratodon</taxon>
    </lineage>
</organism>
<feature type="compositionally biased region" description="Basic residues" evidence="1">
    <location>
        <begin position="14"/>
        <end position="30"/>
    </location>
</feature>
<proteinExistence type="predicted"/>
<dbReference type="Proteomes" id="UP000822688">
    <property type="component" value="Chromosome 1"/>
</dbReference>
<accession>A0A8T0JBU5</accession>
<gene>
    <name evidence="2" type="ORF">KC19_1G325600</name>
</gene>
<name>A0A8T0JBU5_CERPU</name>
<evidence type="ECO:0000256" key="1">
    <source>
        <dbReference type="SAM" id="MobiDB-lite"/>
    </source>
</evidence>
<evidence type="ECO:0000313" key="3">
    <source>
        <dbReference type="Proteomes" id="UP000822688"/>
    </source>
</evidence>
<evidence type="ECO:0000313" key="2">
    <source>
        <dbReference type="EMBL" id="KAG0593384.1"/>
    </source>
</evidence>